<dbReference type="AlphaFoldDB" id="A0AAV2BQH8"/>
<feature type="compositionally biased region" description="Basic and acidic residues" evidence="1">
    <location>
        <begin position="12"/>
        <end position="24"/>
    </location>
</feature>
<feature type="region of interest" description="Disordered" evidence="1">
    <location>
        <begin position="1"/>
        <end position="100"/>
    </location>
</feature>
<name>A0AAV2BQH8_9ARAC</name>
<evidence type="ECO:0000313" key="3">
    <source>
        <dbReference type="Proteomes" id="UP001497382"/>
    </source>
</evidence>
<comment type="caution">
    <text evidence="2">The sequence shown here is derived from an EMBL/GenBank/DDBJ whole genome shotgun (WGS) entry which is preliminary data.</text>
</comment>
<evidence type="ECO:0000256" key="1">
    <source>
        <dbReference type="SAM" id="MobiDB-lite"/>
    </source>
</evidence>
<accession>A0AAV2BQH8</accession>
<organism evidence="2 3">
    <name type="scientific">Larinioides sclopetarius</name>
    <dbReference type="NCBI Taxonomy" id="280406"/>
    <lineage>
        <taxon>Eukaryota</taxon>
        <taxon>Metazoa</taxon>
        <taxon>Ecdysozoa</taxon>
        <taxon>Arthropoda</taxon>
        <taxon>Chelicerata</taxon>
        <taxon>Arachnida</taxon>
        <taxon>Araneae</taxon>
        <taxon>Araneomorphae</taxon>
        <taxon>Entelegynae</taxon>
        <taxon>Araneoidea</taxon>
        <taxon>Araneidae</taxon>
        <taxon>Larinioides</taxon>
    </lineage>
</organism>
<gene>
    <name evidence="2" type="ORF">LARSCL_LOCUS20654</name>
</gene>
<reference evidence="2 3" key="1">
    <citation type="submission" date="2024-04" db="EMBL/GenBank/DDBJ databases">
        <authorList>
            <person name="Rising A."/>
            <person name="Reimegard J."/>
            <person name="Sonavane S."/>
            <person name="Akerstrom W."/>
            <person name="Nylinder S."/>
            <person name="Hedman E."/>
            <person name="Kallberg Y."/>
        </authorList>
    </citation>
    <scope>NUCLEOTIDE SEQUENCE [LARGE SCALE GENOMIC DNA]</scope>
</reference>
<dbReference type="EMBL" id="CAXIEN010000451">
    <property type="protein sequence ID" value="CAL1298026.1"/>
    <property type="molecule type" value="Genomic_DNA"/>
</dbReference>
<evidence type="ECO:0000313" key="2">
    <source>
        <dbReference type="EMBL" id="CAL1298026.1"/>
    </source>
</evidence>
<protein>
    <submittedName>
        <fullName evidence="2">Uncharacterized protein</fullName>
    </submittedName>
</protein>
<dbReference type="Proteomes" id="UP001497382">
    <property type="component" value="Unassembled WGS sequence"/>
</dbReference>
<dbReference type="SUPFAM" id="SSF57850">
    <property type="entry name" value="RING/U-box"/>
    <property type="match status" value="1"/>
</dbReference>
<keyword evidence="3" id="KW-1185">Reference proteome</keyword>
<feature type="compositionally biased region" description="Polar residues" evidence="1">
    <location>
        <begin position="66"/>
        <end position="84"/>
    </location>
</feature>
<feature type="non-terminal residue" evidence="2">
    <location>
        <position position="127"/>
    </location>
</feature>
<sequence length="127" mass="13642">MTSTAQTGTDLDPQKQRLRNENRDLSSAITQDVTPIGEHQPPIAPFHQDENSNHSPDASDGAAASLVQTGTDPDIQSGNLQDASTYAEAQPSSTDGPAEFSCSVCQGSSFREGQIKRLWCSHVFHQS</sequence>
<proteinExistence type="predicted"/>